<keyword evidence="4" id="KW-1185">Reference proteome</keyword>
<reference evidence="4" key="1">
    <citation type="submission" date="2016-10" db="EMBL/GenBank/DDBJ databases">
        <authorList>
            <person name="Varghese N."/>
            <person name="Submissions S."/>
        </authorList>
    </citation>
    <scope>NUCLEOTIDE SEQUENCE [LARGE SCALE GENOMIC DNA]</scope>
    <source>
        <strain evidence="4">NRRL B-51270</strain>
    </source>
</reference>
<feature type="domain" description="NAD-dependent epimerase/dehydratase" evidence="2">
    <location>
        <begin position="3"/>
        <end position="238"/>
    </location>
</feature>
<dbReference type="Proteomes" id="UP000243207">
    <property type="component" value="Chromosome I"/>
</dbReference>
<proteinExistence type="predicted"/>
<dbReference type="OrthoDB" id="9803010at2"/>
<dbReference type="EMBL" id="LT629736">
    <property type="protein sequence ID" value="SDS30404.1"/>
    <property type="molecule type" value="Genomic_DNA"/>
</dbReference>
<dbReference type="PRINTS" id="PR01713">
    <property type="entry name" value="NUCEPIMERASE"/>
</dbReference>
<evidence type="ECO:0000259" key="2">
    <source>
        <dbReference type="Pfam" id="PF01370"/>
    </source>
</evidence>
<dbReference type="RefSeq" id="WP_093392365.1">
    <property type="nucleotide sequence ID" value="NZ_LT629736.1"/>
</dbReference>
<protein>
    <submittedName>
        <fullName evidence="3">UDP-glucuronate 4-epimerase</fullName>
    </submittedName>
</protein>
<keyword evidence="1" id="KW-0520">NAD</keyword>
<accession>A0A1H1R3P5</accession>
<dbReference type="CDD" id="cd05253">
    <property type="entry name" value="UDP_GE_SDE_e"/>
    <property type="match status" value="1"/>
</dbReference>
<sequence>MKVLVTGVAGFIGFHTARRLCAEGYDVVGLDNLNDYYSVELKRARLNELEALAQFSFYLIDIADPAALLALFADHRFDRVIHLAAQAGVRYSLDNPTAYVQSNLIGFVNLLEACRAFPCEHLVYASSSSVYGMSAKLPFSTDDVVSKPASFYAATKSANELMAYTYAHLYGLPVSGLRFFTVYGPWGRPDMALFKFTRSILDGQPIDIYNNGAMSRDFTYIDDIVEGIFRLQALPPAGRAEAIDQAPARVINIGRGSPVRLLDFVDYLEKALDRPAVKRFLPLQPGDIPETCADVSDIAELTGWQPSTTLEQGLAEFVGWYRSYYAI</sequence>
<dbReference type="Pfam" id="PF01370">
    <property type="entry name" value="Epimerase"/>
    <property type="match status" value="1"/>
</dbReference>
<evidence type="ECO:0000256" key="1">
    <source>
        <dbReference type="ARBA" id="ARBA00023027"/>
    </source>
</evidence>
<gene>
    <name evidence="3" type="ORF">SAMN05216421_1279</name>
</gene>
<organism evidence="3 4">
    <name type="scientific">Halopseudomonas xinjiangensis</name>
    <dbReference type="NCBI Taxonomy" id="487184"/>
    <lineage>
        <taxon>Bacteria</taxon>
        <taxon>Pseudomonadati</taxon>
        <taxon>Pseudomonadota</taxon>
        <taxon>Gammaproteobacteria</taxon>
        <taxon>Pseudomonadales</taxon>
        <taxon>Pseudomonadaceae</taxon>
        <taxon>Halopseudomonas</taxon>
    </lineage>
</organism>
<dbReference type="PANTHER" id="PTHR43574">
    <property type="entry name" value="EPIMERASE-RELATED"/>
    <property type="match status" value="1"/>
</dbReference>
<dbReference type="InterPro" id="IPR036291">
    <property type="entry name" value="NAD(P)-bd_dom_sf"/>
</dbReference>
<dbReference type="STRING" id="487184.SAMN05216421_1279"/>
<name>A0A1H1R3P5_9GAMM</name>
<dbReference type="AlphaFoldDB" id="A0A1H1R3P5"/>
<dbReference type="Gene3D" id="3.40.50.720">
    <property type="entry name" value="NAD(P)-binding Rossmann-like Domain"/>
    <property type="match status" value="1"/>
</dbReference>
<evidence type="ECO:0000313" key="3">
    <source>
        <dbReference type="EMBL" id="SDS30404.1"/>
    </source>
</evidence>
<evidence type="ECO:0000313" key="4">
    <source>
        <dbReference type="Proteomes" id="UP000243207"/>
    </source>
</evidence>
<dbReference type="InterPro" id="IPR001509">
    <property type="entry name" value="Epimerase_deHydtase"/>
</dbReference>
<dbReference type="SUPFAM" id="SSF51735">
    <property type="entry name" value="NAD(P)-binding Rossmann-fold domains"/>
    <property type="match status" value="1"/>
</dbReference>